<sequence>MGWYKRAPRYEKIVAADSTDDLSQHGALPPPQRSRGTILSHLNQLFLVLNIVLASALIWTIHHLDSPNYLLKKVNTYTPLLSRFDFSFQQVKNNASLFNAPYSIYKADPSPAVDAAWDDIADTPVLAISESDVLKIGKDPNYAVRIPQSFGYGPDKFFAVNDGQHLIHCLNEIRKFAHYDYYYREKYGSEEDLPEMVAAHRGHCFEHGDLGVDGRAGGAVAGLRDGEEVSGSWGVL</sequence>
<name>A0AAN6RL08_9PLEO</name>
<protein>
    <submittedName>
        <fullName evidence="3">Uncharacterized protein</fullName>
    </submittedName>
</protein>
<keyword evidence="2" id="KW-0812">Transmembrane</keyword>
<keyword evidence="2" id="KW-0472">Membrane</keyword>
<proteinExistence type="inferred from homology"/>
<reference evidence="3 4" key="1">
    <citation type="submission" date="2021-02" db="EMBL/GenBank/DDBJ databases">
        <title>Genome assembly of Pseudopithomyces chartarum.</title>
        <authorList>
            <person name="Jauregui R."/>
            <person name="Singh J."/>
            <person name="Voisey C."/>
        </authorList>
    </citation>
    <scope>NUCLEOTIDE SEQUENCE [LARGE SCALE GENOMIC DNA]</scope>
    <source>
        <strain evidence="3 4">AGR01</strain>
    </source>
</reference>
<keyword evidence="4" id="KW-1185">Reference proteome</keyword>
<keyword evidence="2" id="KW-1133">Transmembrane helix</keyword>
<evidence type="ECO:0000256" key="1">
    <source>
        <dbReference type="ARBA" id="ARBA00035112"/>
    </source>
</evidence>
<dbReference type="Proteomes" id="UP001280581">
    <property type="component" value="Unassembled WGS sequence"/>
</dbReference>
<accession>A0AAN6RL08</accession>
<evidence type="ECO:0000313" key="4">
    <source>
        <dbReference type="Proteomes" id="UP001280581"/>
    </source>
</evidence>
<dbReference type="InterPro" id="IPR021765">
    <property type="entry name" value="UstYa-like"/>
</dbReference>
<organism evidence="3 4">
    <name type="scientific">Pseudopithomyces chartarum</name>
    <dbReference type="NCBI Taxonomy" id="1892770"/>
    <lineage>
        <taxon>Eukaryota</taxon>
        <taxon>Fungi</taxon>
        <taxon>Dikarya</taxon>
        <taxon>Ascomycota</taxon>
        <taxon>Pezizomycotina</taxon>
        <taxon>Dothideomycetes</taxon>
        <taxon>Pleosporomycetidae</taxon>
        <taxon>Pleosporales</taxon>
        <taxon>Massarineae</taxon>
        <taxon>Didymosphaeriaceae</taxon>
        <taxon>Pseudopithomyces</taxon>
    </lineage>
</organism>
<evidence type="ECO:0000256" key="2">
    <source>
        <dbReference type="SAM" id="Phobius"/>
    </source>
</evidence>
<dbReference type="PANTHER" id="PTHR33365:SF14">
    <property type="entry name" value="TAT PATHWAY SIGNAL SEQUENCE"/>
    <property type="match status" value="1"/>
</dbReference>
<gene>
    <name evidence="3" type="ORF">GRF29_8g2923897</name>
</gene>
<dbReference type="GO" id="GO:0043386">
    <property type="term" value="P:mycotoxin biosynthetic process"/>
    <property type="evidence" value="ECO:0007669"/>
    <property type="project" value="InterPro"/>
</dbReference>
<dbReference type="EMBL" id="WVTA01000002">
    <property type="protein sequence ID" value="KAK3216323.1"/>
    <property type="molecule type" value="Genomic_DNA"/>
</dbReference>
<dbReference type="Pfam" id="PF11807">
    <property type="entry name" value="UstYa"/>
    <property type="match status" value="1"/>
</dbReference>
<feature type="transmembrane region" description="Helical" evidence="2">
    <location>
        <begin position="42"/>
        <end position="61"/>
    </location>
</feature>
<dbReference type="AlphaFoldDB" id="A0AAN6RL08"/>
<comment type="similarity">
    <text evidence="1">Belongs to the ustYa family.</text>
</comment>
<evidence type="ECO:0000313" key="3">
    <source>
        <dbReference type="EMBL" id="KAK3216323.1"/>
    </source>
</evidence>
<comment type="caution">
    <text evidence="3">The sequence shown here is derived from an EMBL/GenBank/DDBJ whole genome shotgun (WGS) entry which is preliminary data.</text>
</comment>
<dbReference type="PANTHER" id="PTHR33365">
    <property type="entry name" value="YALI0B05434P"/>
    <property type="match status" value="1"/>
</dbReference>